<dbReference type="Proteomes" id="UP000294508">
    <property type="component" value="Unassembled WGS sequence"/>
</dbReference>
<sequence length="261" mass="28985">MADFDPGPPATVARHLAKMPSYADYRELFWHDWGPVFYRGRLNRTARLLAIASDPGPTERIAGRTLVGDAGQRVQGFLTKVGLTRSYALVNAYAYALLPSRAQQAAPLLSQPDHLAWRNTLLEMITGPQLQAIVAFGTQARSAVRLWDDKPDVPVFEVPHPSSRSPKVLLDSWREAVTELRTLVTPDSDGDPSVPNYGPKFLESDYACIPARDLPFGVPPWLGNDAWGRKDTPRHNNSVERPSTDLRNTLVWRAPKQAVSP</sequence>
<feature type="domain" description="Uracil-DNA glycosylase-like" evidence="1">
    <location>
        <begin position="39"/>
        <end position="174"/>
    </location>
</feature>
<keyword evidence="3" id="KW-1185">Reference proteome</keyword>
<dbReference type="InterPro" id="IPR005122">
    <property type="entry name" value="Uracil-DNA_glycosylase-like"/>
</dbReference>
<organism evidence="2 3">
    <name type="scientific">Kribbella steppae</name>
    <dbReference type="NCBI Taxonomy" id="2512223"/>
    <lineage>
        <taxon>Bacteria</taxon>
        <taxon>Bacillati</taxon>
        <taxon>Actinomycetota</taxon>
        <taxon>Actinomycetes</taxon>
        <taxon>Propionibacteriales</taxon>
        <taxon>Kribbellaceae</taxon>
        <taxon>Kribbella</taxon>
    </lineage>
</organism>
<accession>A0A4R2HZP6</accession>
<dbReference type="EMBL" id="SLWN01000001">
    <property type="protein sequence ID" value="TCO35575.1"/>
    <property type="molecule type" value="Genomic_DNA"/>
</dbReference>
<dbReference type="Gene3D" id="3.40.470.10">
    <property type="entry name" value="Uracil-DNA glycosylase-like domain"/>
    <property type="match status" value="1"/>
</dbReference>
<evidence type="ECO:0000313" key="2">
    <source>
        <dbReference type="EMBL" id="TCO35575.1"/>
    </source>
</evidence>
<dbReference type="AlphaFoldDB" id="A0A4R2HZP6"/>
<evidence type="ECO:0000259" key="1">
    <source>
        <dbReference type="SMART" id="SM00986"/>
    </source>
</evidence>
<dbReference type="SUPFAM" id="SSF52141">
    <property type="entry name" value="Uracil-DNA glycosylase-like"/>
    <property type="match status" value="1"/>
</dbReference>
<evidence type="ECO:0000313" key="3">
    <source>
        <dbReference type="Proteomes" id="UP000294508"/>
    </source>
</evidence>
<proteinExistence type="predicted"/>
<gene>
    <name evidence="2" type="ORF">EV652_101457</name>
</gene>
<dbReference type="SMART" id="SM00987">
    <property type="entry name" value="UreE_C"/>
    <property type="match status" value="1"/>
</dbReference>
<reference evidence="2 3" key="1">
    <citation type="journal article" date="2015" name="Stand. Genomic Sci.">
        <title>Genomic Encyclopedia of Bacterial and Archaeal Type Strains, Phase III: the genomes of soil and plant-associated and newly described type strains.</title>
        <authorList>
            <person name="Whitman W.B."/>
            <person name="Woyke T."/>
            <person name="Klenk H.P."/>
            <person name="Zhou Y."/>
            <person name="Lilburn T.G."/>
            <person name="Beck B.J."/>
            <person name="De Vos P."/>
            <person name="Vandamme P."/>
            <person name="Eisen J.A."/>
            <person name="Garrity G."/>
            <person name="Hugenholtz P."/>
            <person name="Kyrpides N.C."/>
        </authorList>
    </citation>
    <scope>NUCLEOTIDE SEQUENCE [LARGE SCALE GENOMIC DNA]</scope>
    <source>
        <strain evidence="2 3">VKM Ac-2572</strain>
    </source>
</reference>
<comment type="caution">
    <text evidence="2">The sequence shown here is derived from an EMBL/GenBank/DDBJ whole genome shotgun (WGS) entry which is preliminary data.</text>
</comment>
<dbReference type="InterPro" id="IPR036895">
    <property type="entry name" value="Uracil-DNA_glycosylase-like_sf"/>
</dbReference>
<protein>
    <submittedName>
        <fullName evidence="2">Uracil-DNA glycosylase</fullName>
    </submittedName>
</protein>
<dbReference type="SMART" id="SM00986">
    <property type="entry name" value="UDG"/>
    <property type="match status" value="1"/>
</dbReference>
<dbReference type="Pfam" id="PF03167">
    <property type="entry name" value="UDG"/>
    <property type="match status" value="1"/>
</dbReference>
<name>A0A4R2HZP6_9ACTN</name>